<evidence type="ECO:0000256" key="1">
    <source>
        <dbReference type="SAM" id="MobiDB-lite"/>
    </source>
</evidence>
<proteinExistence type="predicted"/>
<dbReference type="Proteomes" id="UP000654075">
    <property type="component" value="Unassembled WGS sequence"/>
</dbReference>
<feature type="compositionally biased region" description="Low complexity" evidence="1">
    <location>
        <begin position="175"/>
        <end position="187"/>
    </location>
</feature>
<feature type="non-terminal residue" evidence="2">
    <location>
        <position position="399"/>
    </location>
</feature>
<feature type="non-terminal residue" evidence="2">
    <location>
        <position position="1"/>
    </location>
</feature>
<feature type="region of interest" description="Disordered" evidence="1">
    <location>
        <begin position="286"/>
        <end position="399"/>
    </location>
</feature>
<feature type="region of interest" description="Disordered" evidence="1">
    <location>
        <begin position="164"/>
        <end position="190"/>
    </location>
</feature>
<feature type="compositionally biased region" description="Low complexity" evidence="1">
    <location>
        <begin position="71"/>
        <end position="114"/>
    </location>
</feature>
<evidence type="ECO:0000313" key="2">
    <source>
        <dbReference type="EMBL" id="CAE8599518.1"/>
    </source>
</evidence>
<feature type="compositionally biased region" description="Polar residues" evidence="1">
    <location>
        <begin position="365"/>
        <end position="382"/>
    </location>
</feature>
<feature type="region of interest" description="Disordered" evidence="1">
    <location>
        <begin position="235"/>
        <end position="255"/>
    </location>
</feature>
<feature type="region of interest" description="Disordered" evidence="1">
    <location>
        <begin position="18"/>
        <end position="38"/>
    </location>
</feature>
<protein>
    <submittedName>
        <fullName evidence="2">Uncharacterized protein</fullName>
    </submittedName>
</protein>
<reference evidence="2" key="1">
    <citation type="submission" date="2021-02" db="EMBL/GenBank/DDBJ databases">
        <authorList>
            <person name="Dougan E. K."/>
            <person name="Rhodes N."/>
            <person name="Thang M."/>
            <person name="Chan C."/>
        </authorList>
    </citation>
    <scope>NUCLEOTIDE SEQUENCE</scope>
</reference>
<sequence>LTFRLAATERQLGKAVQPAAEVCRPEPSGAARSVPLSRHQRGASLNLSAPEFHELREELGSVSVPLGFGRSSSSSNNYNNNNNNYNNNYNNNNNNNNSSNNNNTNNNYNSSNNNTARSDRGRPALSGATAKRLDPQRLRELQELERELQAQRQQLRLVALARAPSPVPAPSNWLSSRARGSGSRSVSPEQVDFADKVCKSQQCLEAVENMLEYLRIQLSGQASGRVRDTAVELSAFGRPRSPGSSELKLQSPRLSPRPLRHVAALSGAVSSSASSPHRSFRILPNQQQQHSFGSSGPGSVPNQRRSLGSSGPGPLPSQRRSLSPARAGLTELRGPQPNAPSRAPVGTRATVGSRSPAPEKANPTGFMTHSHSTQKLHYSGSGSLIPGASPVDVQVSTAA</sequence>
<evidence type="ECO:0000313" key="3">
    <source>
        <dbReference type="Proteomes" id="UP000654075"/>
    </source>
</evidence>
<keyword evidence="3" id="KW-1185">Reference proteome</keyword>
<dbReference type="EMBL" id="CAJNNV010011209">
    <property type="protein sequence ID" value="CAE8599518.1"/>
    <property type="molecule type" value="Genomic_DNA"/>
</dbReference>
<name>A0A813EKL7_POLGL</name>
<gene>
    <name evidence="2" type="ORF">PGLA1383_LOCUS17865</name>
</gene>
<feature type="region of interest" description="Disordered" evidence="1">
    <location>
        <begin position="71"/>
        <end position="136"/>
    </location>
</feature>
<comment type="caution">
    <text evidence="2">The sequence shown here is derived from an EMBL/GenBank/DDBJ whole genome shotgun (WGS) entry which is preliminary data.</text>
</comment>
<dbReference type="AlphaFoldDB" id="A0A813EKL7"/>
<organism evidence="2 3">
    <name type="scientific">Polarella glacialis</name>
    <name type="common">Dinoflagellate</name>
    <dbReference type="NCBI Taxonomy" id="89957"/>
    <lineage>
        <taxon>Eukaryota</taxon>
        <taxon>Sar</taxon>
        <taxon>Alveolata</taxon>
        <taxon>Dinophyceae</taxon>
        <taxon>Suessiales</taxon>
        <taxon>Suessiaceae</taxon>
        <taxon>Polarella</taxon>
    </lineage>
</organism>
<dbReference type="PANTHER" id="PTHR36911">
    <property type="entry name" value="LIM ZINC-BINDING DOMAIN-CONTAINING PROTEIN-RELATED"/>
    <property type="match status" value="1"/>
</dbReference>
<accession>A0A813EKL7</accession>